<protein>
    <submittedName>
        <fullName evidence="2">Membrane-associated phospholipid phosphatase</fullName>
    </submittedName>
</protein>
<organism evidence="2 3">
    <name type="scientific">Pustulibacterium marinum</name>
    <dbReference type="NCBI Taxonomy" id="1224947"/>
    <lineage>
        <taxon>Bacteria</taxon>
        <taxon>Pseudomonadati</taxon>
        <taxon>Bacteroidota</taxon>
        <taxon>Flavobacteriia</taxon>
        <taxon>Flavobacteriales</taxon>
        <taxon>Flavobacteriaceae</taxon>
        <taxon>Pustulibacterium</taxon>
    </lineage>
</organism>
<dbReference type="Pfam" id="PF01569">
    <property type="entry name" value="PAP2"/>
    <property type="match status" value="1"/>
</dbReference>
<dbReference type="Proteomes" id="UP000199138">
    <property type="component" value="Unassembled WGS sequence"/>
</dbReference>
<dbReference type="Gene3D" id="1.20.144.10">
    <property type="entry name" value="Phosphatidic acid phosphatase type 2/haloperoxidase"/>
    <property type="match status" value="1"/>
</dbReference>
<reference evidence="2 3" key="1">
    <citation type="submission" date="2016-10" db="EMBL/GenBank/DDBJ databases">
        <authorList>
            <person name="de Groot N.N."/>
        </authorList>
    </citation>
    <scope>NUCLEOTIDE SEQUENCE [LARGE SCALE GENOMIC DNA]</scope>
    <source>
        <strain evidence="2 3">CGMCC 1.12333</strain>
    </source>
</reference>
<gene>
    <name evidence="2" type="ORF">SAMN05216480_101856</name>
</gene>
<sequence length="278" mass="31171">MFVNVSRAQIIDSLVDIEEENPKEQNVWQRFKYDGLTAYQGLKYTYSRPFHWKEKDFLTAGAFVASEAILYSVDTNLNRYFQDQSPHAPQFLKDFGWYYGSPQNNYMAMGGVYLFGLFTNNQKVRRTGVLMISAASAAGLIQTITKNAIGRARPGTGDGKHFFKPFSKEGGYHSMPSGHSILSFTMAHAIAKQFDNIWVKSGIYAVGLVAPVSRLWAGAHWATDIGAGIFISVVTVDAVDNFLFKERKYDVDVPYKQQRKISWHFTPGAGTIGFVGVF</sequence>
<evidence type="ECO:0000259" key="1">
    <source>
        <dbReference type="SMART" id="SM00014"/>
    </source>
</evidence>
<evidence type="ECO:0000313" key="2">
    <source>
        <dbReference type="EMBL" id="SFU33925.1"/>
    </source>
</evidence>
<feature type="domain" description="Phosphatidic acid phosphatase type 2/haloperoxidase" evidence="1">
    <location>
        <begin position="127"/>
        <end position="240"/>
    </location>
</feature>
<name>A0A1I7FCT0_9FLAO</name>
<dbReference type="EMBL" id="FPBK01000001">
    <property type="protein sequence ID" value="SFU33925.1"/>
    <property type="molecule type" value="Genomic_DNA"/>
</dbReference>
<dbReference type="AlphaFoldDB" id="A0A1I7FCT0"/>
<dbReference type="STRING" id="1224947.SAMN05216480_101856"/>
<accession>A0A1I7FCT0</accession>
<dbReference type="InterPro" id="IPR000326">
    <property type="entry name" value="PAP2/HPO"/>
</dbReference>
<dbReference type="InterPro" id="IPR036938">
    <property type="entry name" value="PAP2/HPO_sf"/>
</dbReference>
<evidence type="ECO:0000313" key="3">
    <source>
        <dbReference type="Proteomes" id="UP000199138"/>
    </source>
</evidence>
<proteinExistence type="predicted"/>
<keyword evidence="3" id="KW-1185">Reference proteome</keyword>
<dbReference type="SUPFAM" id="SSF48317">
    <property type="entry name" value="Acid phosphatase/Vanadium-dependent haloperoxidase"/>
    <property type="match status" value="1"/>
</dbReference>
<dbReference type="SMART" id="SM00014">
    <property type="entry name" value="acidPPc"/>
    <property type="match status" value="1"/>
</dbReference>